<feature type="signal peptide" evidence="1">
    <location>
        <begin position="1"/>
        <end position="21"/>
    </location>
</feature>
<feature type="chain" id="PRO_5037503455" evidence="1">
    <location>
        <begin position="22"/>
        <end position="136"/>
    </location>
</feature>
<evidence type="ECO:0000256" key="1">
    <source>
        <dbReference type="SAM" id="SignalP"/>
    </source>
</evidence>
<name>A0A921MPZ0_9BACT</name>
<sequence>MKAIKFLITCIFLFFGISVFASTDNTLIIKAHHPNDNKTIVRIWKTPENNYIIRTSYSDKKDDFDQEKLSQHQKKVEYDGFAKRVILKTSDNAYYVIAYANEKFAFVYGFYSEALNNIVSVEYTIDFINKSAFNNL</sequence>
<accession>A0A921MPZ0</accession>
<proteinExistence type="predicted"/>
<dbReference type="AlphaFoldDB" id="A0A921MPZ0"/>
<evidence type="ECO:0000313" key="2">
    <source>
        <dbReference type="EMBL" id="HJG87946.1"/>
    </source>
</evidence>
<dbReference type="EMBL" id="DYUD01000004">
    <property type="protein sequence ID" value="HJG87946.1"/>
    <property type="molecule type" value="Genomic_DNA"/>
</dbReference>
<evidence type="ECO:0000313" key="3">
    <source>
        <dbReference type="Proteomes" id="UP000757103"/>
    </source>
</evidence>
<gene>
    <name evidence="2" type="ORF">K8U91_00520</name>
</gene>
<reference evidence="2" key="2">
    <citation type="submission" date="2021-09" db="EMBL/GenBank/DDBJ databases">
        <authorList>
            <person name="Gilroy R."/>
        </authorList>
    </citation>
    <scope>NUCLEOTIDE SEQUENCE</scope>
    <source>
        <strain evidence="2">CHK121-7720</strain>
    </source>
</reference>
<comment type="caution">
    <text evidence="2">The sequence shown here is derived from an EMBL/GenBank/DDBJ whole genome shotgun (WGS) entry which is preliminary data.</text>
</comment>
<reference evidence="2" key="1">
    <citation type="journal article" date="2021" name="PeerJ">
        <title>Extensive microbial diversity within the chicken gut microbiome revealed by metagenomics and culture.</title>
        <authorList>
            <person name="Gilroy R."/>
            <person name="Ravi A."/>
            <person name="Getino M."/>
            <person name="Pursley I."/>
            <person name="Horton D.L."/>
            <person name="Alikhan N.F."/>
            <person name="Baker D."/>
            <person name="Gharbi K."/>
            <person name="Hall N."/>
            <person name="Watson M."/>
            <person name="Adriaenssens E.M."/>
            <person name="Foster-Nyarko E."/>
            <person name="Jarju S."/>
            <person name="Secka A."/>
            <person name="Antonio M."/>
            <person name="Oren A."/>
            <person name="Chaudhuri R.R."/>
            <person name="La Ragione R."/>
            <person name="Hildebrand F."/>
            <person name="Pallen M.J."/>
        </authorList>
    </citation>
    <scope>NUCLEOTIDE SEQUENCE</scope>
    <source>
        <strain evidence="2">CHK121-7720</strain>
    </source>
</reference>
<organism evidence="2 3">
    <name type="scientific">Barnesiella viscericola</name>
    <dbReference type="NCBI Taxonomy" id="397865"/>
    <lineage>
        <taxon>Bacteria</taxon>
        <taxon>Pseudomonadati</taxon>
        <taxon>Bacteroidota</taxon>
        <taxon>Bacteroidia</taxon>
        <taxon>Bacteroidales</taxon>
        <taxon>Barnesiellaceae</taxon>
        <taxon>Barnesiella</taxon>
    </lineage>
</organism>
<keyword evidence="1" id="KW-0732">Signal</keyword>
<dbReference type="Proteomes" id="UP000757103">
    <property type="component" value="Unassembled WGS sequence"/>
</dbReference>
<dbReference type="RefSeq" id="WP_273305066.1">
    <property type="nucleotide sequence ID" value="NZ_DYUD01000004.1"/>
</dbReference>
<protein>
    <submittedName>
        <fullName evidence="2">Uncharacterized protein</fullName>
    </submittedName>
</protein>